<evidence type="ECO:0000313" key="3">
    <source>
        <dbReference type="Proteomes" id="UP001500403"/>
    </source>
</evidence>
<protein>
    <submittedName>
        <fullName evidence="2">Uncharacterized protein</fullName>
    </submittedName>
</protein>
<feature type="transmembrane region" description="Helical" evidence="1">
    <location>
        <begin position="126"/>
        <end position="143"/>
    </location>
</feature>
<accession>A0ABN3XA51</accession>
<evidence type="ECO:0000313" key="2">
    <source>
        <dbReference type="EMBL" id="GAA2942758.1"/>
    </source>
</evidence>
<feature type="transmembrane region" description="Helical" evidence="1">
    <location>
        <begin position="15"/>
        <end position="33"/>
    </location>
</feature>
<reference evidence="2 3" key="1">
    <citation type="journal article" date="2019" name="Int. J. Syst. Evol. Microbiol.">
        <title>The Global Catalogue of Microorganisms (GCM) 10K type strain sequencing project: providing services to taxonomists for standard genome sequencing and annotation.</title>
        <authorList>
            <consortium name="The Broad Institute Genomics Platform"/>
            <consortium name="The Broad Institute Genome Sequencing Center for Infectious Disease"/>
            <person name="Wu L."/>
            <person name="Ma J."/>
        </authorList>
    </citation>
    <scope>NUCLEOTIDE SEQUENCE [LARGE SCALE GENOMIC DNA]</scope>
    <source>
        <strain evidence="2 3">JCM 9088</strain>
    </source>
</reference>
<evidence type="ECO:0000256" key="1">
    <source>
        <dbReference type="SAM" id="Phobius"/>
    </source>
</evidence>
<sequence>MTADRSHVPLRSTRSAPVVFGAGAAIGLLGRLIGLGGAEFRLPLLISLFGFAALSAVILNKAMSLAVVLVALSARLGAVPAAEVAAAGADAVGDDVALAGTGEALEVVLGVPAVAQVVWQTAFNPAVAPVAVAPLAVLLAGYVSRSPR</sequence>
<dbReference type="RefSeq" id="WP_344495256.1">
    <property type="nucleotide sequence ID" value="NZ_BAAAUD010000032.1"/>
</dbReference>
<name>A0ABN3XA51_9ACTN</name>
<comment type="caution">
    <text evidence="2">The sequence shown here is derived from an EMBL/GenBank/DDBJ whole genome shotgun (WGS) entry which is preliminary data.</text>
</comment>
<dbReference type="Proteomes" id="UP001500403">
    <property type="component" value="Unassembled WGS sequence"/>
</dbReference>
<keyword evidence="1" id="KW-1133">Transmembrane helix</keyword>
<keyword evidence="1" id="KW-0812">Transmembrane</keyword>
<gene>
    <name evidence="2" type="ORF">GCM10010446_30060</name>
</gene>
<dbReference type="EMBL" id="BAAAUD010000032">
    <property type="protein sequence ID" value="GAA2942758.1"/>
    <property type="molecule type" value="Genomic_DNA"/>
</dbReference>
<feature type="transmembrane region" description="Helical" evidence="1">
    <location>
        <begin position="45"/>
        <end position="72"/>
    </location>
</feature>
<organism evidence="2 3">
    <name type="scientific">Streptomyces enissocaesilis</name>
    <dbReference type="NCBI Taxonomy" id="332589"/>
    <lineage>
        <taxon>Bacteria</taxon>
        <taxon>Bacillati</taxon>
        <taxon>Actinomycetota</taxon>
        <taxon>Actinomycetes</taxon>
        <taxon>Kitasatosporales</taxon>
        <taxon>Streptomycetaceae</taxon>
        <taxon>Streptomyces</taxon>
        <taxon>Streptomyces rochei group</taxon>
    </lineage>
</organism>
<keyword evidence="1" id="KW-0472">Membrane</keyword>
<keyword evidence="3" id="KW-1185">Reference proteome</keyword>
<proteinExistence type="predicted"/>